<comment type="caution">
    <text evidence="1">The sequence shown here is derived from an EMBL/GenBank/DDBJ whole genome shotgun (WGS) entry which is preliminary data.</text>
</comment>
<evidence type="ECO:0000313" key="2">
    <source>
        <dbReference type="Proteomes" id="UP000290289"/>
    </source>
</evidence>
<sequence length="77" mass="8465">MLARVGSGFGVVLVLYWGKTRAGKILIGIRGGVMGLREKELKVVIKFAVMIPRGKDKGGCYQASHSFYKNVVPHVFE</sequence>
<keyword evidence="2" id="KW-1185">Reference proteome</keyword>
<dbReference type="AlphaFoldDB" id="A0A498HPH9"/>
<reference evidence="1 2" key="1">
    <citation type="submission" date="2018-10" db="EMBL/GenBank/DDBJ databases">
        <title>A high-quality apple genome assembly.</title>
        <authorList>
            <person name="Hu J."/>
        </authorList>
    </citation>
    <scope>NUCLEOTIDE SEQUENCE [LARGE SCALE GENOMIC DNA]</scope>
    <source>
        <strain evidence="2">cv. HFTH1</strain>
        <tissue evidence="1">Young leaf</tissue>
    </source>
</reference>
<proteinExistence type="predicted"/>
<accession>A0A498HPH9</accession>
<dbReference type="Proteomes" id="UP000290289">
    <property type="component" value="Chromosome 16"/>
</dbReference>
<dbReference type="EMBL" id="RDQH01000342">
    <property type="protein sequence ID" value="RXH71081.1"/>
    <property type="molecule type" value="Genomic_DNA"/>
</dbReference>
<evidence type="ECO:0000313" key="1">
    <source>
        <dbReference type="EMBL" id="RXH71081.1"/>
    </source>
</evidence>
<protein>
    <submittedName>
        <fullName evidence="1">Uncharacterized protein</fullName>
    </submittedName>
</protein>
<gene>
    <name evidence="1" type="ORF">DVH24_015703</name>
</gene>
<organism evidence="1 2">
    <name type="scientific">Malus domestica</name>
    <name type="common">Apple</name>
    <name type="synonym">Pyrus malus</name>
    <dbReference type="NCBI Taxonomy" id="3750"/>
    <lineage>
        <taxon>Eukaryota</taxon>
        <taxon>Viridiplantae</taxon>
        <taxon>Streptophyta</taxon>
        <taxon>Embryophyta</taxon>
        <taxon>Tracheophyta</taxon>
        <taxon>Spermatophyta</taxon>
        <taxon>Magnoliopsida</taxon>
        <taxon>eudicotyledons</taxon>
        <taxon>Gunneridae</taxon>
        <taxon>Pentapetalae</taxon>
        <taxon>rosids</taxon>
        <taxon>fabids</taxon>
        <taxon>Rosales</taxon>
        <taxon>Rosaceae</taxon>
        <taxon>Amygdaloideae</taxon>
        <taxon>Maleae</taxon>
        <taxon>Malus</taxon>
    </lineage>
</organism>
<name>A0A498HPH9_MALDO</name>